<gene>
    <name evidence="3" type="ORF">STSP2_02958</name>
</gene>
<evidence type="ECO:0000256" key="1">
    <source>
        <dbReference type="SAM" id="MobiDB-lite"/>
    </source>
</evidence>
<dbReference type="AlphaFoldDB" id="A0A1U9NPB3"/>
<keyword evidence="3" id="KW-0540">Nuclease</keyword>
<dbReference type="STRING" id="1936003.STSP2_02958"/>
<name>A0A1U9NPB3_9BACT</name>
<keyword evidence="4" id="KW-1185">Reference proteome</keyword>
<dbReference type="Proteomes" id="UP000189674">
    <property type="component" value="Chromosome"/>
</dbReference>
<evidence type="ECO:0000313" key="3">
    <source>
        <dbReference type="EMBL" id="AQT69761.1"/>
    </source>
</evidence>
<proteinExistence type="predicted"/>
<dbReference type="GO" id="GO:0004519">
    <property type="term" value="F:endonuclease activity"/>
    <property type="evidence" value="ECO:0007669"/>
    <property type="project" value="UniProtKB-KW"/>
</dbReference>
<dbReference type="KEGG" id="alus:STSP2_02958"/>
<dbReference type="SUPFAM" id="SSF56219">
    <property type="entry name" value="DNase I-like"/>
    <property type="match status" value="1"/>
</dbReference>
<keyword evidence="3" id="KW-0255">Endonuclease</keyword>
<reference evidence="4" key="1">
    <citation type="submission" date="2017-02" db="EMBL/GenBank/DDBJ databases">
        <title>Comparative genomics and description of representatives of a novel lineage of planctomycetes thriving in anoxic sediments.</title>
        <authorList>
            <person name="Spring S."/>
            <person name="Bunk B."/>
            <person name="Sproer C."/>
        </authorList>
    </citation>
    <scope>NUCLEOTIDE SEQUENCE [LARGE SCALE GENOMIC DNA]</scope>
    <source>
        <strain evidence="4">ST-NAGAB-D1</strain>
    </source>
</reference>
<dbReference type="EMBL" id="CP019791">
    <property type="protein sequence ID" value="AQT69761.1"/>
    <property type="molecule type" value="Genomic_DNA"/>
</dbReference>
<dbReference type="Gene3D" id="2.60.120.200">
    <property type="match status" value="1"/>
</dbReference>
<dbReference type="InterPro" id="IPR036691">
    <property type="entry name" value="Endo/exonu/phosph_ase_sf"/>
</dbReference>
<evidence type="ECO:0000313" key="4">
    <source>
        <dbReference type="Proteomes" id="UP000189674"/>
    </source>
</evidence>
<dbReference type="PANTHER" id="PTHR41349:SF1">
    <property type="entry name" value="PROTEIN CBG08683"/>
    <property type="match status" value="1"/>
</dbReference>
<evidence type="ECO:0000259" key="2">
    <source>
        <dbReference type="Pfam" id="PF03372"/>
    </source>
</evidence>
<keyword evidence="3" id="KW-0269">Exonuclease</keyword>
<dbReference type="Gene3D" id="3.60.10.10">
    <property type="entry name" value="Endonuclease/exonuclease/phosphatase"/>
    <property type="match status" value="1"/>
</dbReference>
<accession>A0A1U9NPB3</accession>
<feature type="region of interest" description="Disordered" evidence="1">
    <location>
        <begin position="629"/>
        <end position="652"/>
    </location>
</feature>
<sequence length="717" mass="78545">MTLPFRILLPAVIFTCICGFARGIESRDSLNFITSLEQIEGNVLPGTLSSWTTTNIDGKTTINGDGTMTVSTSDSSFDAWSNAGTVDSSIGWTWEARLRIDSDLVAGAPVFDMISRDNTGEFAAPWIMFFANGISDRGTTGDYGATVAWSADMSTNFRTVRMAYDPYDGNGTRLWLDGELLATNIAGDFYNASSMIFIGRWSAPTKGGQTTIDYIRFDTTGAYSPSAALGNVVISGDPVVYEDGPTADTFTVSLGVAPVEDVTITLAADDQISLDIDKLVFTPDNWNTAQTITVTAIDDEVAEESTHNSDITFSVTSADEDYDDVAVTPLTVLIYDNNLCGPGGYLTADVNKDCIVDLADLAEIARQWLACTVTNRIGCYNVNATELKVMTFNILSGGDPVATIGATSPLYYKNRYQDIANVIIESGADIVGITEHNTSNPDPILTALQANDSSWRKLGKIYAKFAIEQDPYNPSNSSRNSYAYRVNFNEDQWIYVHVAHWWPSGGYGPMVVQNRIINGSVPADLEQFEQEILNTISIQETYNYTRDRLQTHIDAGRPVVLMGDFNEASHLDWTADYMVSGADRWINNSSGTPLRFDIEWRGSKTMTDAGMVDAYRAIFPDPVAKPGNTWTPPYANNTPGRRPYDADAPDGPNQVVDRIDWIMYAGKGVMVTDAAVIGENPNNPEHQGKSEIQPDIRYSGSWPSDHRGVIATFKIER</sequence>
<dbReference type="RefSeq" id="WP_146663418.1">
    <property type="nucleotide sequence ID" value="NZ_CP019791.1"/>
</dbReference>
<feature type="domain" description="Endonuclease/exonuclease/phosphatase" evidence="2">
    <location>
        <begin position="390"/>
        <end position="706"/>
    </location>
</feature>
<feature type="compositionally biased region" description="Polar residues" evidence="1">
    <location>
        <begin position="629"/>
        <end position="639"/>
    </location>
</feature>
<dbReference type="InterPro" id="IPR005135">
    <property type="entry name" value="Endo/exonuclease/phosphatase"/>
</dbReference>
<dbReference type="PANTHER" id="PTHR41349">
    <property type="match status" value="1"/>
</dbReference>
<dbReference type="OrthoDB" id="9812856at2"/>
<organism evidence="3 4">
    <name type="scientific">Anaerohalosphaera lusitana</name>
    <dbReference type="NCBI Taxonomy" id="1936003"/>
    <lineage>
        <taxon>Bacteria</taxon>
        <taxon>Pseudomonadati</taxon>
        <taxon>Planctomycetota</taxon>
        <taxon>Phycisphaerae</taxon>
        <taxon>Sedimentisphaerales</taxon>
        <taxon>Anaerohalosphaeraceae</taxon>
        <taxon>Anaerohalosphaera</taxon>
    </lineage>
</organism>
<dbReference type="GO" id="GO:0004527">
    <property type="term" value="F:exonuclease activity"/>
    <property type="evidence" value="ECO:0007669"/>
    <property type="project" value="UniProtKB-KW"/>
</dbReference>
<protein>
    <submittedName>
        <fullName evidence="3">Endonuclease/Exonuclease/phosphatase family protein</fullName>
    </submittedName>
</protein>
<keyword evidence="3" id="KW-0378">Hydrolase</keyword>
<dbReference type="Pfam" id="PF03372">
    <property type="entry name" value="Exo_endo_phos"/>
    <property type="match status" value="1"/>
</dbReference>